<proteinExistence type="predicted"/>
<dbReference type="PANTHER" id="PTHR24223:SF273">
    <property type="entry name" value="MULTIDRUG RESISTANCE PROTEIN E"/>
    <property type="match status" value="1"/>
</dbReference>
<dbReference type="SUPFAM" id="SSF90123">
    <property type="entry name" value="ABC transporter transmembrane region"/>
    <property type="match status" value="1"/>
</dbReference>
<evidence type="ECO:0000256" key="4">
    <source>
        <dbReference type="ARBA" id="ARBA00022737"/>
    </source>
</evidence>
<evidence type="ECO:0000256" key="5">
    <source>
        <dbReference type="ARBA" id="ARBA00022741"/>
    </source>
</evidence>
<dbReference type="PROSITE" id="PS50929">
    <property type="entry name" value="ABC_TM1F"/>
    <property type="match status" value="1"/>
</dbReference>
<dbReference type="FunFam" id="1.20.1560.10:FF:000013">
    <property type="entry name" value="ABC transporter C family member 2"/>
    <property type="match status" value="1"/>
</dbReference>
<keyword evidence="4" id="KW-0677">Repeat</keyword>
<feature type="domain" description="ABC transmembrane type-1" evidence="11">
    <location>
        <begin position="96"/>
        <end position="376"/>
    </location>
</feature>
<feature type="transmembrane region" description="Helical" evidence="10">
    <location>
        <begin position="131"/>
        <end position="152"/>
    </location>
</feature>
<keyword evidence="8 10" id="KW-0472">Membrane</keyword>
<dbReference type="Pfam" id="PF00664">
    <property type="entry name" value="ABC_membrane"/>
    <property type="match status" value="1"/>
</dbReference>
<comment type="caution">
    <text evidence="12">The sequence shown here is derived from an EMBL/GenBank/DDBJ whole genome shotgun (WGS) entry which is preliminary data.</text>
</comment>
<evidence type="ECO:0000256" key="9">
    <source>
        <dbReference type="SAM" id="MobiDB-lite"/>
    </source>
</evidence>
<dbReference type="OrthoDB" id="262778at2759"/>
<gene>
    <name evidence="12" type="ORF">ABL78_8491</name>
</gene>
<keyword evidence="5" id="KW-0547">Nucleotide-binding</keyword>
<dbReference type="PANTHER" id="PTHR24223">
    <property type="entry name" value="ATP-BINDING CASSETTE SUB-FAMILY C"/>
    <property type="match status" value="1"/>
</dbReference>
<feature type="transmembrane region" description="Helical" evidence="10">
    <location>
        <begin position="92"/>
        <end position="119"/>
    </location>
</feature>
<evidence type="ECO:0000256" key="1">
    <source>
        <dbReference type="ARBA" id="ARBA00004141"/>
    </source>
</evidence>
<dbReference type="GO" id="GO:0005524">
    <property type="term" value="F:ATP binding"/>
    <property type="evidence" value="ECO:0007669"/>
    <property type="project" value="UniProtKB-KW"/>
</dbReference>
<evidence type="ECO:0000256" key="10">
    <source>
        <dbReference type="SAM" id="Phobius"/>
    </source>
</evidence>
<evidence type="ECO:0000259" key="11">
    <source>
        <dbReference type="PROSITE" id="PS50929"/>
    </source>
</evidence>
<keyword evidence="6" id="KW-0067">ATP-binding</keyword>
<dbReference type="VEuPathDB" id="TriTrypDB:Lsey_0866_0010"/>
<evidence type="ECO:0000313" key="13">
    <source>
        <dbReference type="Proteomes" id="UP000038009"/>
    </source>
</evidence>
<dbReference type="AlphaFoldDB" id="A0A0N0P238"/>
<evidence type="ECO:0000256" key="7">
    <source>
        <dbReference type="ARBA" id="ARBA00022989"/>
    </source>
</evidence>
<evidence type="ECO:0000313" key="12">
    <source>
        <dbReference type="EMBL" id="KPI82499.1"/>
    </source>
</evidence>
<name>A0A0N0P238_LEPSE</name>
<dbReference type="InterPro" id="IPR044726">
    <property type="entry name" value="ABCC_6TM_D2"/>
</dbReference>
<dbReference type="Proteomes" id="UP000038009">
    <property type="component" value="Unassembled WGS sequence"/>
</dbReference>
<evidence type="ECO:0000256" key="8">
    <source>
        <dbReference type="ARBA" id="ARBA00023136"/>
    </source>
</evidence>
<dbReference type="InterPro" id="IPR011527">
    <property type="entry name" value="ABC1_TM_dom"/>
</dbReference>
<dbReference type="CDD" id="cd18580">
    <property type="entry name" value="ABC_6TM_ABCC_D2"/>
    <property type="match status" value="1"/>
</dbReference>
<feature type="non-terminal residue" evidence="12">
    <location>
        <position position="455"/>
    </location>
</feature>
<feature type="region of interest" description="Disordered" evidence="9">
    <location>
        <begin position="1"/>
        <end position="25"/>
    </location>
</feature>
<feature type="transmembrane region" description="Helical" evidence="10">
    <location>
        <begin position="207"/>
        <end position="226"/>
    </location>
</feature>
<dbReference type="InterPro" id="IPR050173">
    <property type="entry name" value="ABC_transporter_C-like"/>
</dbReference>
<dbReference type="InterPro" id="IPR036640">
    <property type="entry name" value="ABC1_TM_sf"/>
</dbReference>
<dbReference type="GO" id="GO:0016020">
    <property type="term" value="C:membrane"/>
    <property type="evidence" value="ECO:0007669"/>
    <property type="project" value="UniProtKB-SubCell"/>
</dbReference>
<keyword evidence="3 10" id="KW-0812">Transmembrane</keyword>
<dbReference type="Gene3D" id="1.20.1560.10">
    <property type="entry name" value="ABC transporter type 1, transmembrane domain"/>
    <property type="match status" value="1"/>
</dbReference>
<evidence type="ECO:0000256" key="6">
    <source>
        <dbReference type="ARBA" id="ARBA00022840"/>
    </source>
</evidence>
<accession>A0A0N0P238</accession>
<organism evidence="12 13">
    <name type="scientific">Leptomonas seymouri</name>
    <dbReference type="NCBI Taxonomy" id="5684"/>
    <lineage>
        <taxon>Eukaryota</taxon>
        <taxon>Discoba</taxon>
        <taxon>Euglenozoa</taxon>
        <taxon>Kinetoplastea</taxon>
        <taxon>Metakinetoplastina</taxon>
        <taxon>Trypanosomatida</taxon>
        <taxon>Trypanosomatidae</taxon>
        <taxon>Leishmaniinae</taxon>
        <taxon>Leptomonas</taxon>
    </lineage>
</organism>
<keyword evidence="7 10" id="KW-1133">Transmembrane helix</keyword>
<protein>
    <submittedName>
        <fullName evidence="12">p-glycoprotein e</fullName>
    </submittedName>
</protein>
<feature type="transmembrane region" description="Helical" evidence="10">
    <location>
        <begin position="232"/>
        <end position="250"/>
    </location>
</feature>
<feature type="transmembrane region" description="Helical" evidence="10">
    <location>
        <begin position="349"/>
        <end position="374"/>
    </location>
</feature>
<reference evidence="12 13" key="1">
    <citation type="journal article" date="2015" name="PLoS Pathog.">
        <title>Leptomonas seymouri: Adaptations to the Dixenous Life Cycle Analyzed by Genome Sequencing, Transcriptome Profiling and Co-infection with Leishmania donovani.</title>
        <authorList>
            <person name="Kraeva N."/>
            <person name="Butenko A."/>
            <person name="Hlavacova J."/>
            <person name="Kostygov A."/>
            <person name="Myskova J."/>
            <person name="Grybchuk D."/>
            <person name="Lestinova T."/>
            <person name="Votypka J."/>
            <person name="Volf P."/>
            <person name="Opperdoes F."/>
            <person name="Flegontov P."/>
            <person name="Lukes J."/>
            <person name="Yurchenko V."/>
        </authorList>
    </citation>
    <scope>NUCLEOTIDE SEQUENCE [LARGE SCALE GENOMIC DNA]</scope>
    <source>
        <strain evidence="12 13">ATCC 30220</strain>
    </source>
</reference>
<keyword evidence="2" id="KW-0813">Transport</keyword>
<dbReference type="EMBL" id="LJSK01000864">
    <property type="protein sequence ID" value="KPI82499.1"/>
    <property type="molecule type" value="Genomic_DNA"/>
</dbReference>
<sequence>MSREMSDNVAAESKPPFDATAASYDPSTATEVTNCDVLLDGAEAGGGSAEVPDTSSAGRAEGTGNLLTKEERFRGAVPFTVYRRYMEACGGLCVCVAVVVLYLATEVLVMAPSIWLALWSTGFLPLNSREYSVIYVLLSMIGAVCGPMRYWVSMTVMRRASYVVHGELLRSVTCATLQFFDTTPIGRLISRFTNDIRNIDSDLQSSYSSLLSTVSSFISTVAMMAFTQVFVVAVLVPCMVAYYFLLRFYARANREIKRLVNLVNSPVLSVLEETLGGRWTIQAYRVAPAVLKKVMQVADVVFTCSYLQLGAELWLSVRIQLLSTSITLAVALGAVAAVHVAFLPANVGLLALSVTLSMQISGLLNGIISVLASVEADMNSVERIFYMTDNIEHEDLRDAVSAGVDAIHAGGASHVITAAIDDTPTTASSVSSPLVHRQSGDTEFGSLLFEHVDMR</sequence>
<comment type="subcellular location">
    <subcellularLocation>
        <location evidence="1">Membrane</location>
        <topology evidence="1">Multi-pass membrane protein</topology>
    </subcellularLocation>
</comment>
<feature type="transmembrane region" description="Helical" evidence="10">
    <location>
        <begin position="321"/>
        <end position="343"/>
    </location>
</feature>
<dbReference type="GO" id="GO:0140359">
    <property type="term" value="F:ABC-type transporter activity"/>
    <property type="evidence" value="ECO:0007669"/>
    <property type="project" value="InterPro"/>
</dbReference>
<evidence type="ECO:0000256" key="2">
    <source>
        <dbReference type="ARBA" id="ARBA00022448"/>
    </source>
</evidence>
<keyword evidence="13" id="KW-1185">Reference proteome</keyword>
<evidence type="ECO:0000256" key="3">
    <source>
        <dbReference type="ARBA" id="ARBA00022692"/>
    </source>
</evidence>